<gene>
    <name evidence="5" type="ORF">GBAR_LOCUS1337</name>
</gene>
<dbReference type="InterPro" id="IPR002919">
    <property type="entry name" value="TIL_dom"/>
</dbReference>
<feature type="chain" id="PRO_5041467529" evidence="3">
    <location>
        <begin position="24"/>
        <end position="254"/>
    </location>
</feature>
<dbReference type="Gene3D" id="2.10.25.10">
    <property type="entry name" value="Laminin"/>
    <property type="match status" value="3"/>
</dbReference>
<dbReference type="GO" id="GO:0030414">
    <property type="term" value="F:peptidase inhibitor activity"/>
    <property type="evidence" value="ECO:0007669"/>
    <property type="project" value="UniProtKB-KW"/>
</dbReference>
<evidence type="ECO:0000256" key="2">
    <source>
        <dbReference type="ARBA" id="ARBA00023157"/>
    </source>
</evidence>
<feature type="domain" description="TIL" evidence="4">
    <location>
        <begin position="183"/>
        <end position="232"/>
    </location>
</feature>
<keyword evidence="2" id="KW-1015">Disulfide bond</keyword>
<feature type="domain" description="TIL" evidence="4">
    <location>
        <begin position="63"/>
        <end position="115"/>
    </location>
</feature>
<feature type="signal peptide" evidence="3">
    <location>
        <begin position="1"/>
        <end position="23"/>
    </location>
</feature>
<sequence>MTKATSYLCLVLVALALVSPSLCYPRHDWARRPTGPGNSKPGPSMQEQVMQGPVIEPPQCPIPGQVYMECGSACPPTCDDYFNLDLICPLVCVPGCQCLSGLVLDNDRCVRPKDCLVIEPPQCPIRGQVYMECGSACPPTCDDLNPICPLVCVPGCQCLSGLVLDNDRCVPPKDCEPPQCPIRGQVYMECGSACPPTCDDLNPICPLVCVPGCQCPRGTVLDGKRCVSPTTCDAKLVELEAIDQKIVGLGILQH</sequence>
<dbReference type="FunFam" id="2.10.25.10:FF:000055">
    <property type="entry name" value="alpha-tectorin isoform X1"/>
    <property type="match status" value="3"/>
</dbReference>
<evidence type="ECO:0000259" key="4">
    <source>
        <dbReference type="Pfam" id="PF01826"/>
    </source>
</evidence>
<dbReference type="InterPro" id="IPR051368">
    <property type="entry name" value="SerProtInhib-TIL_Domain"/>
</dbReference>
<keyword evidence="1" id="KW-0646">Protease inhibitor</keyword>
<protein>
    <submittedName>
        <fullName evidence="5">Mucin-19</fullName>
    </submittedName>
</protein>
<organism evidence="5 6">
    <name type="scientific">Geodia barretti</name>
    <name type="common">Barrett's horny sponge</name>
    <dbReference type="NCBI Taxonomy" id="519541"/>
    <lineage>
        <taxon>Eukaryota</taxon>
        <taxon>Metazoa</taxon>
        <taxon>Porifera</taxon>
        <taxon>Demospongiae</taxon>
        <taxon>Heteroscleromorpha</taxon>
        <taxon>Tetractinellida</taxon>
        <taxon>Astrophorina</taxon>
        <taxon>Geodiidae</taxon>
        <taxon>Geodia</taxon>
    </lineage>
</organism>
<dbReference type="Proteomes" id="UP001174909">
    <property type="component" value="Unassembled WGS sequence"/>
</dbReference>
<keyword evidence="3" id="KW-0732">Signal</keyword>
<dbReference type="CDD" id="cd19941">
    <property type="entry name" value="TIL"/>
    <property type="match status" value="3"/>
</dbReference>
<evidence type="ECO:0000256" key="3">
    <source>
        <dbReference type="SAM" id="SignalP"/>
    </source>
</evidence>
<reference evidence="5" key="1">
    <citation type="submission" date="2023-03" db="EMBL/GenBank/DDBJ databases">
        <authorList>
            <person name="Steffen K."/>
            <person name="Cardenas P."/>
        </authorList>
    </citation>
    <scope>NUCLEOTIDE SEQUENCE</scope>
</reference>
<name>A0AA35QWA2_GEOBA</name>
<dbReference type="SUPFAM" id="SSF57567">
    <property type="entry name" value="Serine protease inhibitors"/>
    <property type="match status" value="3"/>
</dbReference>
<dbReference type="AlphaFoldDB" id="A0AA35QWA2"/>
<proteinExistence type="predicted"/>
<dbReference type="EMBL" id="CASHTH010000199">
    <property type="protein sequence ID" value="CAI7993835.1"/>
    <property type="molecule type" value="Genomic_DNA"/>
</dbReference>
<dbReference type="Pfam" id="PF01826">
    <property type="entry name" value="TIL"/>
    <property type="match status" value="3"/>
</dbReference>
<feature type="domain" description="TIL" evidence="4">
    <location>
        <begin position="126"/>
        <end position="175"/>
    </location>
</feature>
<evidence type="ECO:0000313" key="6">
    <source>
        <dbReference type="Proteomes" id="UP001174909"/>
    </source>
</evidence>
<comment type="caution">
    <text evidence="5">The sequence shown here is derived from an EMBL/GenBank/DDBJ whole genome shotgun (WGS) entry which is preliminary data.</text>
</comment>
<dbReference type="PANTHER" id="PTHR23259:SF70">
    <property type="entry name" value="ACCESSORY GLAND PROTEIN ACP62F-RELATED"/>
    <property type="match status" value="1"/>
</dbReference>
<evidence type="ECO:0000256" key="1">
    <source>
        <dbReference type="ARBA" id="ARBA00022690"/>
    </source>
</evidence>
<dbReference type="PANTHER" id="PTHR23259">
    <property type="entry name" value="RIDDLE"/>
    <property type="match status" value="1"/>
</dbReference>
<accession>A0AA35QWA2</accession>
<keyword evidence="6" id="KW-1185">Reference proteome</keyword>
<dbReference type="InterPro" id="IPR036084">
    <property type="entry name" value="Ser_inhib-like_sf"/>
</dbReference>
<evidence type="ECO:0000313" key="5">
    <source>
        <dbReference type="EMBL" id="CAI7993835.1"/>
    </source>
</evidence>